<accession>A0A7D9D0W5</accession>
<evidence type="ECO:0000256" key="4">
    <source>
        <dbReference type="PIRNR" id="PIRNR000962"/>
    </source>
</evidence>
<evidence type="ECO:0000313" key="7">
    <source>
        <dbReference type="Proteomes" id="UP000478008"/>
    </source>
</evidence>
<protein>
    <submittedName>
        <fullName evidence="6">DEBR0S5_03532g1_1</fullName>
    </submittedName>
</protein>
<dbReference type="PIRSF" id="PIRSF000962">
    <property type="entry name" value="Cyc_nuc_PDEase"/>
    <property type="match status" value="1"/>
</dbReference>
<dbReference type="InterPro" id="IPR036866">
    <property type="entry name" value="RibonucZ/Hydroxyglut_hydro"/>
</dbReference>
<evidence type="ECO:0000256" key="1">
    <source>
        <dbReference type="ARBA" id="ARBA00022801"/>
    </source>
</evidence>
<evidence type="ECO:0000313" key="6">
    <source>
        <dbReference type="EMBL" id="VUG19470.1"/>
    </source>
</evidence>
<dbReference type="GO" id="GO:0004115">
    <property type="term" value="F:3',5'-cyclic-AMP phosphodiesterase activity"/>
    <property type="evidence" value="ECO:0007669"/>
    <property type="project" value="UniProtKB-UniRule"/>
</dbReference>
<dbReference type="GO" id="GO:0047555">
    <property type="term" value="F:3',5'-cyclic-GMP phosphodiesterase activity"/>
    <property type="evidence" value="ECO:0007669"/>
    <property type="project" value="TreeGrafter"/>
</dbReference>
<dbReference type="Proteomes" id="UP000568158">
    <property type="component" value="Unassembled WGS sequence"/>
</dbReference>
<dbReference type="AlphaFoldDB" id="A0A7D9D0W5"/>
<evidence type="ECO:0000256" key="3">
    <source>
        <dbReference type="ARBA" id="ARBA00025762"/>
    </source>
</evidence>
<proteinExistence type="inferred from homology"/>
<dbReference type="PANTHER" id="PTHR28283:SF1">
    <property type="entry name" value="3',5'-CYCLIC-NUCLEOTIDE PHOSPHODIESTERASE 1"/>
    <property type="match status" value="1"/>
</dbReference>
<comment type="similarity">
    <text evidence="3 4">Belongs to the cyclic nucleotide phosphodiesterase class-II family.</text>
</comment>
<dbReference type="Pfam" id="PF02112">
    <property type="entry name" value="PDEase_II"/>
    <property type="match status" value="1"/>
</dbReference>
<sequence>MPTNHKRFELSILGCSGGPISSRTCAYLLKPANISYSEIILSIAEERGARKPLLAIDAGAGLTAISELVLEGDSKNPKDNFIISIYDDHQSQYEEFNFYQNTGNLEVSHPFACVGSKSSVSLAPLEASWKIINSITAYLITHPHLDHLSGLVINSPSFEDSKDVYGLPQTMNTIRSSLFNGHVWPDLISEGLINLHEISPYIDEHSMCDFYNVECFPVAHGDIQNGRFLSSAFLITDKLTQDSIIIFGDLESDYSSSKDYNRKIWELISPLVLKDKLNTIIIECSTIDKPPPLYGHMTPTSLIRELLALRKYCFDKKFLQKTISHSAESVVYIQSEFQPLKAMNVIVTHVKEVPAAVNPRTLIFRQLNDLNCKYALGINFTIALPGLSYIL</sequence>
<dbReference type="PANTHER" id="PTHR28283">
    <property type="entry name" value="3',5'-CYCLIC-NUCLEOTIDE PHOSPHODIESTERASE 1"/>
    <property type="match status" value="1"/>
</dbReference>
<dbReference type="PRINTS" id="PR00388">
    <property type="entry name" value="PDIESTERASE2"/>
</dbReference>
<keyword evidence="7" id="KW-1185">Reference proteome</keyword>
<reference evidence="5 8" key="2">
    <citation type="journal article" date="2020" name="Appl. Microbiol. Biotechnol.">
        <title>Targeted gene deletion in Brettanomyces bruxellensis with an expression-free CRISPR-Cas9 system.</title>
        <authorList>
            <person name="Varela C."/>
            <person name="Bartel C."/>
            <person name="Onetto C."/>
            <person name="Borneman A."/>
        </authorList>
    </citation>
    <scope>NUCLEOTIDE SEQUENCE [LARGE SCALE GENOMIC DNA]</scope>
    <source>
        <strain evidence="5 8">AWRI1613</strain>
    </source>
</reference>
<dbReference type="OMA" id="YYITHPH"/>
<reference evidence="6 7" key="1">
    <citation type="submission" date="2019-07" db="EMBL/GenBank/DDBJ databases">
        <authorList>
            <person name="Friedrich A."/>
            <person name="Schacherer J."/>
        </authorList>
    </citation>
    <scope>NUCLEOTIDE SEQUENCE [LARGE SCALE GENOMIC DNA]</scope>
</reference>
<evidence type="ECO:0000313" key="5">
    <source>
        <dbReference type="EMBL" id="KAF6010189.1"/>
    </source>
</evidence>
<dbReference type="EMBL" id="CABFWN010000005">
    <property type="protein sequence ID" value="VUG19470.1"/>
    <property type="molecule type" value="Genomic_DNA"/>
</dbReference>
<dbReference type="GO" id="GO:0006198">
    <property type="term" value="P:cAMP catabolic process"/>
    <property type="evidence" value="ECO:0007669"/>
    <property type="project" value="UniProtKB-UniRule"/>
</dbReference>
<dbReference type="Gene3D" id="3.60.15.10">
    <property type="entry name" value="Ribonuclease Z/Hydroxyacylglutathione hydrolase-like"/>
    <property type="match status" value="1"/>
</dbReference>
<name>A0A7D9D0W5_DEKBR</name>
<dbReference type="InterPro" id="IPR000396">
    <property type="entry name" value="Pdiesterase2"/>
</dbReference>
<dbReference type="Proteomes" id="UP000478008">
    <property type="component" value="Unassembled WGS sequence"/>
</dbReference>
<keyword evidence="2 4" id="KW-0114">cAMP</keyword>
<gene>
    <name evidence="6" type="ORF">DEBR0S5_03532G</name>
    <name evidence="5" type="ORF">HII12_002895</name>
</gene>
<dbReference type="CDD" id="cd07735">
    <property type="entry name" value="class_II_PDE_MBL-fold"/>
    <property type="match status" value="1"/>
</dbReference>
<dbReference type="EMBL" id="JABCYN010000027">
    <property type="protein sequence ID" value="KAF6010189.1"/>
    <property type="molecule type" value="Genomic_DNA"/>
</dbReference>
<dbReference type="InterPro" id="IPR024225">
    <property type="entry name" value="cAMP-PdiesteraseII_CS"/>
</dbReference>
<organism evidence="6 7">
    <name type="scientific">Dekkera bruxellensis</name>
    <name type="common">Brettanomyces custersii</name>
    <dbReference type="NCBI Taxonomy" id="5007"/>
    <lineage>
        <taxon>Eukaryota</taxon>
        <taxon>Fungi</taxon>
        <taxon>Dikarya</taxon>
        <taxon>Ascomycota</taxon>
        <taxon>Saccharomycotina</taxon>
        <taxon>Pichiomycetes</taxon>
        <taxon>Pichiales</taxon>
        <taxon>Pichiaceae</taxon>
        <taxon>Brettanomyces</taxon>
    </lineage>
</organism>
<evidence type="ECO:0000256" key="2">
    <source>
        <dbReference type="ARBA" id="ARBA00023149"/>
    </source>
</evidence>
<evidence type="ECO:0000313" key="8">
    <source>
        <dbReference type="Proteomes" id="UP000568158"/>
    </source>
</evidence>
<keyword evidence="1 4" id="KW-0378">Hydrolase</keyword>
<dbReference type="GO" id="GO:1902660">
    <property type="term" value="P:negative regulation of glucose mediated signaling pathway"/>
    <property type="evidence" value="ECO:0007669"/>
    <property type="project" value="TreeGrafter"/>
</dbReference>
<dbReference type="SUPFAM" id="SSF56281">
    <property type="entry name" value="Metallo-hydrolase/oxidoreductase"/>
    <property type="match status" value="1"/>
</dbReference>
<dbReference type="PROSITE" id="PS00607">
    <property type="entry name" value="PDEASE_II"/>
    <property type="match status" value="1"/>
</dbReference>